<dbReference type="Pfam" id="PF13639">
    <property type="entry name" value="zf-RING_2"/>
    <property type="match status" value="1"/>
</dbReference>
<proteinExistence type="predicted"/>
<evidence type="ECO:0000256" key="2">
    <source>
        <dbReference type="ARBA" id="ARBA00012483"/>
    </source>
</evidence>
<keyword evidence="3" id="KW-0479">Metal-binding</keyword>
<evidence type="ECO:0000256" key="4">
    <source>
        <dbReference type="ARBA" id="ARBA00022771"/>
    </source>
</evidence>
<dbReference type="KEGG" id="ghi:107894610"/>
<dbReference type="GO" id="GO:0061630">
    <property type="term" value="F:ubiquitin protein ligase activity"/>
    <property type="evidence" value="ECO:0000318"/>
    <property type="project" value="GO_Central"/>
</dbReference>
<keyword evidence="4 6" id="KW-0863">Zinc-finger</keyword>
<dbReference type="PANTHER" id="PTHR15710:SF59">
    <property type="entry name" value="E3 UBIQUITIN-PROTEIN LIGASE SDIR1-LIKE"/>
    <property type="match status" value="1"/>
</dbReference>
<organism evidence="8 9">
    <name type="scientific">Gossypium hirsutum</name>
    <name type="common">Upland cotton</name>
    <name type="synonym">Gossypium mexicanum</name>
    <dbReference type="NCBI Taxonomy" id="3635"/>
    <lineage>
        <taxon>Eukaryota</taxon>
        <taxon>Viridiplantae</taxon>
        <taxon>Streptophyta</taxon>
        <taxon>Embryophyta</taxon>
        <taxon>Tracheophyta</taxon>
        <taxon>Spermatophyta</taxon>
        <taxon>Magnoliopsida</taxon>
        <taxon>eudicotyledons</taxon>
        <taxon>Gunneridae</taxon>
        <taxon>Pentapetalae</taxon>
        <taxon>rosids</taxon>
        <taxon>malvids</taxon>
        <taxon>Malvales</taxon>
        <taxon>Malvaceae</taxon>
        <taxon>Malvoideae</taxon>
        <taxon>Gossypium</taxon>
    </lineage>
</organism>
<evidence type="ECO:0000313" key="8">
    <source>
        <dbReference type="Proteomes" id="UP000818029"/>
    </source>
</evidence>
<dbReference type="InterPro" id="IPR001841">
    <property type="entry name" value="Znf_RING"/>
</dbReference>
<sequence>MIGKQTPIQPPTLFTYEKPLFSVLTFSKTRSKFTTLLAPRLQDSESTPTQLIIASVVEQYHNDEILMRRALSESASEFESRNYGMVPAKESLVNEMLKRIKVEDEDIKVCIVCLEQLKVGAEAYRMPGSHIFHGDCIEKWLKQSHYCPICRFEMPKN</sequence>
<comment type="catalytic activity">
    <reaction evidence="1">
        <text>S-ubiquitinyl-[E2 ubiquitin-conjugating enzyme]-L-cysteine + [acceptor protein]-L-lysine = [E2 ubiquitin-conjugating enzyme]-L-cysteine + N(6)-ubiquitinyl-[acceptor protein]-L-lysine.</text>
        <dbReference type="EC" id="2.3.2.27"/>
    </reaction>
</comment>
<dbReference type="Proteomes" id="UP000818029">
    <property type="component" value="Chromosome A13"/>
</dbReference>
<dbReference type="OrthoDB" id="4348522at2759"/>
<keyword evidence="8" id="KW-1185">Reference proteome</keyword>
<evidence type="ECO:0000256" key="6">
    <source>
        <dbReference type="PROSITE-ProRule" id="PRU00175"/>
    </source>
</evidence>
<reference evidence="9" key="2">
    <citation type="submission" date="2025-08" db="UniProtKB">
        <authorList>
            <consortium name="RefSeq"/>
        </authorList>
    </citation>
    <scope>IDENTIFICATION</scope>
</reference>
<feature type="domain" description="RING-type" evidence="7">
    <location>
        <begin position="110"/>
        <end position="151"/>
    </location>
</feature>
<dbReference type="SMART" id="SM00184">
    <property type="entry name" value="RING"/>
    <property type="match status" value="1"/>
</dbReference>
<dbReference type="RefSeq" id="XP_016675357.1">
    <property type="nucleotide sequence ID" value="XM_016819868.1"/>
</dbReference>
<name>A0A1U8IB73_GOSHI</name>
<dbReference type="PROSITE" id="PS50089">
    <property type="entry name" value="ZF_RING_2"/>
    <property type="match status" value="1"/>
</dbReference>
<reference evidence="8" key="1">
    <citation type="journal article" date="2020" name="Nat. Genet.">
        <title>Genomic diversifications of five Gossypium allopolyploid species and their impact on cotton improvement.</title>
        <authorList>
            <person name="Chen Z.J."/>
            <person name="Sreedasyam A."/>
            <person name="Ando A."/>
            <person name="Song Q."/>
            <person name="De Santiago L.M."/>
            <person name="Hulse-Kemp A.M."/>
            <person name="Ding M."/>
            <person name="Ye W."/>
            <person name="Kirkbride R.C."/>
            <person name="Jenkins J."/>
            <person name="Plott C."/>
            <person name="Lovell J."/>
            <person name="Lin Y.M."/>
            <person name="Vaughn R."/>
            <person name="Liu B."/>
            <person name="Simpson S."/>
            <person name="Scheffler B.E."/>
            <person name="Wen L."/>
            <person name="Saski C.A."/>
            <person name="Grover C.E."/>
            <person name="Hu G."/>
            <person name="Conover J.L."/>
            <person name="Carlson J.W."/>
            <person name="Shu S."/>
            <person name="Boston L.B."/>
            <person name="Williams M."/>
            <person name="Peterson D.G."/>
            <person name="McGee K."/>
            <person name="Jones D.C."/>
            <person name="Wendel J.F."/>
            <person name="Stelly D.M."/>
            <person name="Grimwood J."/>
            <person name="Schmutz J."/>
        </authorList>
    </citation>
    <scope>NUCLEOTIDE SEQUENCE [LARGE SCALE GENOMIC DNA]</scope>
    <source>
        <strain evidence="8">cv. TM-1</strain>
    </source>
</reference>
<accession>A0A1U8IB73</accession>
<dbReference type="SUPFAM" id="SSF57850">
    <property type="entry name" value="RING/U-box"/>
    <property type="match status" value="1"/>
</dbReference>
<dbReference type="InterPro" id="IPR013083">
    <property type="entry name" value="Znf_RING/FYVE/PHD"/>
</dbReference>
<evidence type="ECO:0000256" key="1">
    <source>
        <dbReference type="ARBA" id="ARBA00000900"/>
    </source>
</evidence>
<dbReference type="GO" id="GO:0008270">
    <property type="term" value="F:zinc ion binding"/>
    <property type="evidence" value="ECO:0007669"/>
    <property type="project" value="UniProtKB-KW"/>
</dbReference>
<dbReference type="GO" id="GO:0005737">
    <property type="term" value="C:cytoplasm"/>
    <property type="evidence" value="ECO:0000318"/>
    <property type="project" value="GO_Central"/>
</dbReference>
<dbReference type="GeneID" id="107894610"/>
<keyword evidence="5" id="KW-0862">Zinc</keyword>
<evidence type="ECO:0000313" key="9">
    <source>
        <dbReference type="RefSeq" id="XP_016675357.1"/>
    </source>
</evidence>
<evidence type="ECO:0000256" key="3">
    <source>
        <dbReference type="ARBA" id="ARBA00022723"/>
    </source>
</evidence>
<gene>
    <name evidence="9" type="primary">LOC107894610</name>
</gene>
<evidence type="ECO:0000259" key="7">
    <source>
        <dbReference type="PROSITE" id="PS50089"/>
    </source>
</evidence>
<dbReference type="GO" id="GO:0016567">
    <property type="term" value="P:protein ubiquitination"/>
    <property type="evidence" value="ECO:0000318"/>
    <property type="project" value="GO_Central"/>
</dbReference>
<evidence type="ECO:0000256" key="5">
    <source>
        <dbReference type="ARBA" id="ARBA00022833"/>
    </source>
</evidence>
<dbReference type="EC" id="2.3.2.27" evidence="2"/>
<dbReference type="PaxDb" id="3635-A0A1U8IB73"/>
<dbReference type="PANTHER" id="PTHR15710">
    <property type="entry name" value="E3 UBIQUITIN-PROTEIN LIGASE PRAJA"/>
    <property type="match status" value="1"/>
</dbReference>
<dbReference type="Gene3D" id="3.30.40.10">
    <property type="entry name" value="Zinc/RING finger domain, C3HC4 (zinc finger)"/>
    <property type="match status" value="1"/>
</dbReference>
<dbReference type="AlphaFoldDB" id="A0A1U8IB73"/>
<dbReference type="OMA" id="QIEIWRT"/>
<protein>
    <recommendedName>
        <fullName evidence="2">RING-type E3 ubiquitin transferase</fullName>
        <ecNumber evidence="2">2.3.2.27</ecNumber>
    </recommendedName>
</protein>